<organism evidence="1 2">
    <name type="scientific">Paenibacillus lentus</name>
    <dbReference type="NCBI Taxonomy" id="1338368"/>
    <lineage>
        <taxon>Bacteria</taxon>
        <taxon>Bacillati</taxon>
        <taxon>Bacillota</taxon>
        <taxon>Bacilli</taxon>
        <taxon>Bacillales</taxon>
        <taxon>Paenibacillaceae</taxon>
        <taxon>Paenibacillus</taxon>
    </lineage>
</organism>
<keyword evidence="2" id="KW-1185">Reference proteome</keyword>
<evidence type="ECO:0000313" key="2">
    <source>
        <dbReference type="Proteomes" id="UP000273145"/>
    </source>
</evidence>
<dbReference type="RefSeq" id="WP_125082081.1">
    <property type="nucleotide sequence ID" value="NZ_CP034248.1"/>
</dbReference>
<evidence type="ECO:0000313" key="1">
    <source>
        <dbReference type="EMBL" id="AZK45992.1"/>
    </source>
</evidence>
<dbReference type="OrthoDB" id="2675752at2"/>
<dbReference type="AlphaFoldDB" id="A0A3Q8SA66"/>
<proteinExistence type="predicted"/>
<protein>
    <submittedName>
        <fullName evidence="1">Uncharacterized protein</fullName>
    </submittedName>
</protein>
<reference evidence="1 2" key="1">
    <citation type="submission" date="2018-11" db="EMBL/GenBank/DDBJ databases">
        <title>Genome sequencing of Paenibacillus lentus DSM25539(T).</title>
        <authorList>
            <person name="Kook J.-K."/>
            <person name="Park S.-N."/>
            <person name="Lim Y.K."/>
        </authorList>
    </citation>
    <scope>NUCLEOTIDE SEQUENCE [LARGE SCALE GENOMIC DNA]</scope>
    <source>
        <strain evidence="1 2">DSM 25539</strain>
    </source>
</reference>
<dbReference type="KEGG" id="plen:EIM92_07045"/>
<dbReference type="EMBL" id="CP034248">
    <property type="protein sequence ID" value="AZK45992.1"/>
    <property type="molecule type" value="Genomic_DNA"/>
</dbReference>
<gene>
    <name evidence="1" type="ORF">EIM92_07045</name>
</gene>
<name>A0A3Q8SA66_9BACL</name>
<accession>A0A3Q8SA66</accession>
<sequence>MDAAWELIKFINGEDYVRVRSRSMNNGLLSRMDYATEYLDHSLEKFYKHKPKLGDGVIIGRTPPGSPTNYLS</sequence>
<dbReference type="Proteomes" id="UP000273145">
    <property type="component" value="Chromosome"/>
</dbReference>